<keyword evidence="2" id="KW-0539">Nucleus</keyword>
<evidence type="ECO:0000313" key="6">
    <source>
        <dbReference type="WBParaSite" id="ACRNAN_scaffold12722.g22504.t1"/>
    </source>
</evidence>
<sequence>MNRIRNRIHRRIGPIINWSIYRRILLGIWALKIRDNPTLCRTSRRIATLISNDLQNNHNVVPTIDQVRSQMTVIKERTPDALDEQLAALDVQPMINPPVQDQSMANIQGIDFNRAYNYLLEFLDTNEKAALALYRQSLLNEGLEEEYQYIVNRLDSPSPARFCSDSAKRSKSVEKSTTKKSYEFSSDYDSDNEPTQKKATVETPKEKSKSVGAPKKSYGITRGDAVDFIVGVKKDEHGDELEALVKYKNGNDEFVSTSIVAELAPKDLIQYYELRLRFLQA</sequence>
<dbReference type="Gene3D" id="2.40.50.40">
    <property type="match status" value="1"/>
</dbReference>
<keyword evidence="5" id="KW-1185">Reference proteome</keyword>
<feature type="region of interest" description="Disordered" evidence="3">
    <location>
        <begin position="161"/>
        <end position="216"/>
    </location>
</feature>
<dbReference type="SUPFAM" id="SSF54160">
    <property type="entry name" value="Chromo domain-like"/>
    <property type="match status" value="1"/>
</dbReference>
<evidence type="ECO:0000256" key="1">
    <source>
        <dbReference type="ARBA" id="ARBA00004123"/>
    </source>
</evidence>
<evidence type="ECO:0000256" key="2">
    <source>
        <dbReference type="ARBA" id="ARBA00023242"/>
    </source>
</evidence>
<evidence type="ECO:0000256" key="3">
    <source>
        <dbReference type="SAM" id="MobiDB-lite"/>
    </source>
</evidence>
<protein>
    <submittedName>
        <fullName evidence="6">Chromo shadow domain-containing protein</fullName>
    </submittedName>
</protein>
<organism evidence="5 6">
    <name type="scientific">Acrobeloides nanus</name>
    <dbReference type="NCBI Taxonomy" id="290746"/>
    <lineage>
        <taxon>Eukaryota</taxon>
        <taxon>Metazoa</taxon>
        <taxon>Ecdysozoa</taxon>
        <taxon>Nematoda</taxon>
        <taxon>Chromadorea</taxon>
        <taxon>Rhabditida</taxon>
        <taxon>Tylenchina</taxon>
        <taxon>Cephalobomorpha</taxon>
        <taxon>Cephaloboidea</taxon>
        <taxon>Cephalobidae</taxon>
        <taxon>Acrobeloides</taxon>
    </lineage>
</organism>
<feature type="compositionally biased region" description="Basic and acidic residues" evidence="3">
    <location>
        <begin position="166"/>
        <end position="182"/>
    </location>
</feature>
<name>A0A914CP33_9BILA</name>
<dbReference type="InterPro" id="IPR016197">
    <property type="entry name" value="Chromo-like_dom_sf"/>
</dbReference>
<dbReference type="InterPro" id="IPR008251">
    <property type="entry name" value="Chromo_shadow_dom"/>
</dbReference>
<feature type="compositionally biased region" description="Basic and acidic residues" evidence="3">
    <location>
        <begin position="194"/>
        <end position="209"/>
    </location>
</feature>
<proteinExistence type="predicted"/>
<dbReference type="GO" id="GO:0005634">
    <property type="term" value="C:nucleus"/>
    <property type="evidence" value="ECO:0007669"/>
    <property type="project" value="UniProtKB-SubCell"/>
</dbReference>
<dbReference type="WBParaSite" id="ACRNAN_scaffold12722.g22504.t1">
    <property type="protein sequence ID" value="ACRNAN_scaffold12722.g22504.t1"/>
    <property type="gene ID" value="ACRNAN_scaffold12722.g22504"/>
</dbReference>
<comment type="subcellular location">
    <subcellularLocation>
        <location evidence="1">Nucleus</location>
    </subcellularLocation>
</comment>
<evidence type="ECO:0000259" key="4">
    <source>
        <dbReference type="Pfam" id="PF01393"/>
    </source>
</evidence>
<evidence type="ECO:0000313" key="5">
    <source>
        <dbReference type="Proteomes" id="UP000887540"/>
    </source>
</evidence>
<feature type="domain" description="Chromo shadow" evidence="4">
    <location>
        <begin position="229"/>
        <end position="278"/>
    </location>
</feature>
<dbReference type="Pfam" id="PF01393">
    <property type="entry name" value="Chromo_shadow"/>
    <property type="match status" value="1"/>
</dbReference>
<reference evidence="6" key="1">
    <citation type="submission" date="2022-11" db="UniProtKB">
        <authorList>
            <consortium name="WormBaseParasite"/>
        </authorList>
    </citation>
    <scope>IDENTIFICATION</scope>
</reference>
<accession>A0A914CP33</accession>
<dbReference type="Proteomes" id="UP000887540">
    <property type="component" value="Unplaced"/>
</dbReference>
<dbReference type="AlphaFoldDB" id="A0A914CP33"/>